<keyword evidence="4" id="KW-1185">Reference proteome</keyword>
<feature type="transmembrane region" description="Helical" evidence="2">
    <location>
        <begin position="746"/>
        <end position="766"/>
    </location>
</feature>
<feature type="transmembrane region" description="Helical" evidence="2">
    <location>
        <begin position="935"/>
        <end position="959"/>
    </location>
</feature>
<evidence type="ECO:0000256" key="1">
    <source>
        <dbReference type="SAM" id="MobiDB-lite"/>
    </source>
</evidence>
<keyword evidence="2" id="KW-0472">Membrane</keyword>
<feature type="transmembrane region" description="Helical" evidence="2">
    <location>
        <begin position="101"/>
        <end position="121"/>
    </location>
</feature>
<sequence>MAHAAVPVSVPTSGTCVPAPVIGVFNGLEALATFDHTNTGILIGLLTTAVALWWFAWYVLFSQRARSIKGTSLLRYASFYYCVSVGAFGAIRGIWDTGRLLLVGAAFHNLMEWGFLAHVWLDQNTAPLFFRGAVFYIWTIITTSAVLLPTLFASVAFEQTLGIQCDYFLVISYAIAFFTRKGASKEIGDMWKTAFFAGMLHFGQIWPLVAGTVLGPCHPLSCVMDFILTTASIPCFFLYTDFALRWDELRFGTTFRYQGPPFTEAEAEEAKLLNGSTATPALTARKQNPFVPRNQWAMLVKVVAAGLVLGLLTIGGVGVLPRCKTPTTYPCAGPANPHPSSGALAGTEAGLGTTAPGAPGSAPGDSSLCFDPVRNVGTTTIVANPDSKAALLDAIETMPVPIRAEEGCVFYDVTKSPTSNEIRFIESWSSTRTLLKHIYTSPTVKGTFGNPQFRAMYTNQQMLGPYSPLVSCAEAKAKAEPKSFTVSAVVDAPVSCIWNTLDDWSDACWVGGVTKTELLSPILRRMTTPTCNMTVLRQVSPPVPQPPTGHSLIYHILDGCAVAPGTPCETYTGQLTVTPLPADPSKTQLAYQATFTARSPAASAALYKTFYDDFQNYRIGFVVGLFNKKQRVRASIAGPRHRTGRMAHAAIPVSLPSEGSCVPAPVIGTFRGLEGLATYDHTNTGILIGLITTAIALWWFAWYVLFSERARGIKGTSLLRYASFYYCVSVGAFGAIRGIWDTGRLLLVGAAFHNLMEWGFLAHVWLDQNTAPLFFRGAVFYIWTIITTSAVLLPTLFASVAFEQTLGIQCDYFLVISYAIAWATRKGASKEIGDMWKSAFFAGMLHFGQIWPLVAGTVLGPCHPASRVMDFILTTASIPCFFLYTDFALRWDELRFGTTFRYQGPEFVEGDKASSEAVAPVLSKKQNPFVPKNQWATLFQVVAAGLVLGLLTIGGVGVLPRCKTPTTYPCAGSGAPHPGVGVPGPISGGSVGPLPGTEAALGASAPGAPGVSPVDNNLCFDPVRNVGTTTIIANPETKAALLDMVESMPVPIRAEEGCVFYDVTKSPTSNEIRFIESWSSTRTLLKHIYTSPTVKRTFGNPQFRAMYTDQQMLGPYSPLVSCAEAKAKPEPKQFTVSTPVDAPAACIWSKLDNWADISWVQGALQVEVHSPILRSITTQRCKLTELRQVNPPVPQPPNGHSLIYHVLDGCMVGAGTPGEVYTGHITVTTAPEDPSKSVLTYNSYILTKLANMSQPYYSAIHADFTQNRLPYVKAGFEAACRHK</sequence>
<accession>A0AAW1P4Q0</accession>
<feature type="transmembrane region" description="Helical" evidence="2">
    <location>
        <begin position="73"/>
        <end position="95"/>
    </location>
</feature>
<feature type="compositionally biased region" description="Low complexity" evidence="1">
    <location>
        <begin position="340"/>
        <end position="366"/>
    </location>
</feature>
<name>A0AAW1P4Q0_9CHLO</name>
<dbReference type="InterPro" id="IPR011008">
    <property type="entry name" value="Dimeric_a/b-barrel"/>
</dbReference>
<feature type="region of interest" description="Disordered" evidence="1">
    <location>
        <begin position="334"/>
        <end position="366"/>
    </location>
</feature>
<evidence type="ECO:0000256" key="2">
    <source>
        <dbReference type="SAM" id="Phobius"/>
    </source>
</evidence>
<dbReference type="Gene3D" id="3.30.70.100">
    <property type="match status" value="2"/>
</dbReference>
<feature type="transmembrane region" description="Helical" evidence="2">
    <location>
        <begin position="191"/>
        <end position="214"/>
    </location>
</feature>
<comment type="caution">
    <text evidence="3">The sequence shown here is derived from an EMBL/GenBank/DDBJ whole genome shotgun (WGS) entry which is preliminary data.</text>
</comment>
<dbReference type="Proteomes" id="UP001489004">
    <property type="component" value="Unassembled WGS sequence"/>
</dbReference>
<feature type="transmembrane region" description="Helical" evidence="2">
    <location>
        <begin position="226"/>
        <end position="244"/>
    </location>
</feature>
<gene>
    <name evidence="3" type="ORF">WJX72_006328</name>
</gene>
<dbReference type="InterPro" id="IPR023393">
    <property type="entry name" value="START-like_dom_sf"/>
</dbReference>
<keyword evidence="2" id="KW-1133">Transmembrane helix</keyword>
<protein>
    <submittedName>
        <fullName evidence="3">Uncharacterized protein</fullName>
    </submittedName>
</protein>
<feature type="transmembrane region" description="Helical" evidence="2">
    <location>
        <begin position="133"/>
        <end position="155"/>
    </location>
</feature>
<feature type="transmembrane region" description="Helical" evidence="2">
    <location>
        <begin position="41"/>
        <end position="61"/>
    </location>
</feature>
<feature type="transmembrane region" description="Helical" evidence="2">
    <location>
        <begin position="296"/>
        <end position="320"/>
    </location>
</feature>
<feature type="transmembrane region" description="Helical" evidence="2">
    <location>
        <begin position="836"/>
        <end position="859"/>
    </location>
</feature>
<reference evidence="3 4" key="1">
    <citation type="journal article" date="2024" name="Nat. Commun.">
        <title>Phylogenomics reveals the evolutionary origins of lichenization in chlorophyte algae.</title>
        <authorList>
            <person name="Puginier C."/>
            <person name="Libourel C."/>
            <person name="Otte J."/>
            <person name="Skaloud P."/>
            <person name="Haon M."/>
            <person name="Grisel S."/>
            <person name="Petersen M."/>
            <person name="Berrin J.G."/>
            <person name="Delaux P.M."/>
            <person name="Dal Grande F."/>
            <person name="Keller J."/>
        </authorList>
    </citation>
    <scope>NUCLEOTIDE SEQUENCE [LARGE SCALE GENOMIC DNA]</scope>
    <source>
        <strain evidence="3 4">SAG 2043</strain>
    </source>
</reference>
<dbReference type="SUPFAM" id="SSF55961">
    <property type="entry name" value="Bet v1-like"/>
    <property type="match status" value="1"/>
</dbReference>
<dbReference type="EMBL" id="JALJOR010000019">
    <property type="protein sequence ID" value="KAK9803936.1"/>
    <property type="molecule type" value="Genomic_DNA"/>
</dbReference>
<feature type="transmembrane region" description="Helical" evidence="2">
    <location>
        <begin position="806"/>
        <end position="824"/>
    </location>
</feature>
<dbReference type="Gene3D" id="3.30.530.20">
    <property type="match status" value="1"/>
</dbReference>
<evidence type="ECO:0000313" key="3">
    <source>
        <dbReference type="EMBL" id="KAK9803936.1"/>
    </source>
</evidence>
<dbReference type="PANTHER" id="PTHR33336:SF3">
    <property type="entry name" value="ABM DOMAIN-CONTAINING PROTEIN"/>
    <property type="match status" value="1"/>
</dbReference>
<keyword evidence="2" id="KW-0812">Transmembrane</keyword>
<dbReference type="SUPFAM" id="SSF54909">
    <property type="entry name" value="Dimeric alpha+beta barrel"/>
    <property type="match status" value="2"/>
</dbReference>
<feature type="transmembrane region" description="Helical" evidence="2">
    <location>
        <begin position="778"/>
        <end position="800"/>
    </location>
</feature>
<feature type="transmembrane region" description="Helical" evidence="2">
    <location>
        <begin position="871"/>
        <end position="889"/>
    </location>
</feature>
<feature type="transmembrane region" description="Helical" evidence="2">
    <location>
        <begin position="686"/>
        <end position="706"/>
    </location>
</feature>
<feature type="transmembrane region" description="Helical" evidence="2">
    <location>
        <begin position="161"/>
        <end position="179"/>
    </location>
</feature>
<dbReference type="GO" id="GO:0003824">
    <property type="term" value="F:catalytic activity"/>
    <property type="evidence" value="ECO:0007669"/>
    <property type="project" value="TreeGrafter"/>
</dbReference>
<dbReference type="InterPro" id="IPR050744">
    <property type="entry name" value="AI-2_Isomerase_LsrG"/>
</dbReference>
<proteinExistence type="predicted"/>
<dbReference type="PANTHER" id="PTHR33336">
    <property type="entry name" value="QUINOL MONOOXYGENASE YGIN-RELATED"/>
    <property type="match status" value="1"/>
</dbReference>
<evidence type="ECO:0000313" key="4">
    <source>
        <dbReference type="Proteomes" id="UP001489004"/>
    </source>
</evidence>
<organism evidence="3 4">
    <name type="scientific">[Myrmecia] bisecta</name>
    <dbReference type="NCBI Taxonomy" id="41462"/>
    <lineage>
        <taxon>Eukaryota</taxon>
        <taxon>Viridiplantae</taxon>
        <taxon>Chlorophyta</taxon>
        <taxon>core chlorophytes</taxon>
        <taxon>Trebouxiophyceae</taxon>
        <taxon>Trebouxiales</taxon>
        <taxon>Trebouxiaceae</taxon>
        <taxon>Myrmecia</taxon>
    </lineage>
</organism>
<feature type="transmembrane region" description="Helical" evidence="2">
    <location>
        <begin position="718"/>
        <end position="740"/>
    </location>
</feature>